<accession>A0A7S1LUN3</accession>
<feature type="compositionally biased region" description="Basic and acidic residues" evidence="1">
    <location>
        <begin position="128"/>
        <end position="137"/>
    </location>
</feature>
<feature type="compositionally biased region" description="Low complexity" evidence="1">
    <location>
        <begin position="164"/>
        <end position="183"/>
    </location>
</feature>
<gene>
    <name evidence="2" type="ORF">ACAT0790_LOCUS13970</name>
</gene>
<protein>
    <submittedName>
        <fullName evidence="2">Uncharacterized protein</fullName>
    </submittedName>
</protein>
<organism evidence="2">
    <name type="scientific">Alexandrium catenella</name>
    <name type="common">Red tide dinoflagellate</name>
    <name type="synonym">Gonyaulax catenella</name>
    <dbReference type="NCBI Taxonomy" id="2925"/>
    <lineage>
        <taxon>Eukaryota</taxon>
        <taxon>Sar</taxon>
        <taxon>Alveolata</taxon>
        <taxon>Dinophyceae</taxon>
        <taxon>Gonyaulacales</taxon>
        <taxon>Pyrocystaceae</taxon>
        <taxon>Alexandrium</taxon>
    </lineage>
</organism>
<dbReference type="AlphaFoldDB" id="A0A7S1LUN3"/>
<feature type="region of interest" description="Disordered" evidence="1">
    <location>
        <begin position="161"/>
        <end position="183"/>
    </location>
</feature>
<feature type="region of interest" description="Disordered" evidence="1">
    <location>
        <begin position="117"/>
        <end position="137"/>
    </location>
</feature>
<name>A0A7S1LUN3_ALECA</name>
<sequence length="183" mass="20011">MDGEFDLLRRCWCIAEIVRTSNSGIPQNTLMLSADAMDDHYGLLARLDVRECEASNKADKDFILGKIQDIASFNAKLQWLVFSKQGIFNRHVNCPQARVQAAARVAARVLKTRSTVSSNASAGTARRSRSETDELYSRRGGPGLDYSLWRVPPCRLSRACCAKSSSDSSSSSDSGSGDSVGRE</sequence>
<evidence type="ECO:0000313" key="2">
    <source>
        <dbReference type="EMBL" id="CAD9114148.1"/>
    </source>
</evidence>
<reference evidence="2" key="1">
    <citation type="submission" date="2021-01" db="EMBL/GenBank/DDBJ databases">
        <authorList>
            <person name="Corre E."/>
            <person name="Pelletier E."/>
            <person name="Niang G."/>
            <person name="Scheremetjew M."/>
            <person name="Finn R."/>
            <person name="Kale V."/>
            <person name="Holt S."/>
            <person name="Cochrane G."/>
            <person name="Meng A."/>
            <person name="Brown T."/>
            <person name="Cohen L."/>
        </authorList>
    </citation>
    <scope>NUCLEOTIDE SEQUENCE</scope>
    <source>
        <strain evidence="2">OF101</strain>
    </source>
</reference>
<proteinExistence type="predicted"/>
<dbReference type="EMBL" id="HBGE01023044">
    <property type="protein sequence ID" value="CAD9114148.1"/>
    <property type="molecule type" value="Transcribed_RNA"/>
</dbReference>
<evidence type="ECO:0000256" key="1">
    <source>
        <dbReference type="SAM" id="MobiDB-lite"/>
    </source>
</evidence>